<proteinExistence type="predicted"/>
<evidence type="ECO:0000313" key="1">
    <source>
        <dbReference type="EMBL" id="MYH63324.1"/>
    </source>
</evidence>
<dbReference type="GO" id="GO:0004519">
    <property type="term" value="F:endonuclease activity"/>
    <property type="evidence" value="ECO:0007669"/>
    <property type="project" value="UniProtKB-KW"/>
</dbReference>
<dbReference type="AlphaFoldDB" id="A0A6B1GB54"/>
<organism evidence="1">
    <name type="scientific">Caldilineaceae bacterium SB0675_bin_29</name>
    <dbReference type="NCBI Taxonomy" id="2605266"/>
    <lineage>
        <taxon>Bacteria</taxon>
        <taxon>Bacillati</taxon>
        <taxon>Chloroflexota</taxon>
        <taxon>Caldilineae</taxon>
        <taxon>Caldilineales</taxon>
        <taxon>Caldilineaceae</taxon>
    </lineage>
</organism>
<keyword evidence="1" id="KW-0255">Endonuclease</keyword>
<gene>
    <name evidence="1" type="ORF">F4148_16755</name>
</gene>
<accession>A0A6B1GB54</accession>
<keyword evidence="1" id="KW-0540">Nuclease</keyword>
<comment type="caution">
    <text evidence="1">The sequence shown here is derived from an EMBL/GenBank/DDBJ whole genome shotgun (WGS) entry which is preliminary data.</text>
</comment>
<keyword evidence="1" id="KW-0378">Hydrolase</keyword>
<protein>
    <submittedName>
        <fullName evidence="1">Restriction endonuclease</fullName>
    </submittedName>
</protein>
<feature type="non-terminal residue" evidence="1">
    <location>
        <position position="222"/>
    </location>
</feature>
<name>A0A6B1GB54_9CHLR</name>
<reference evidence="1" key="1">
    <citation type="submission" date="2019-09" db="EMBL/GenBank/DDBJ databases">
        <title>Characterisation of the sponge microbiome using genome-centric metagenomics.</title>
        <authorList>
            <person name="Engelberts J.P."/>
            <person name="Robbins S.J."/>
            <person name="De Goeij J.M."/>
            <person name="Aranda M."/>
            <person name="Bell S.C."/>
            <person name="Webster N.S."/>
        </authorList>
    </citation>
    <scope>NUCLEOTIDE SEQUENCE</scope>
    <source>
        <strain evidence="1">SB0675_bin_29</strain>
    </source>
</reference>
<dbReference type="EMBL" id="VYDA01000594">
    <property type="protein sequence ID" value="MYH63324.1"/>
    <property type="molecule type" value="Genomic_DNA"/>
</dbReference>
<sequence length="222" mass="24986">MATRSAFFEQPILNSPYEYPSRHWELDGSGQPTNRILPERRKVAFITPIPKPKKQKGIHQEQILFDATAQALGTEAQQYDLTAFIGGVRHEVDRWRELPDPNAWSVTPETARLLTHWRSHRFGDIRPFFCQVEAVETAIWLTEVAPTLGKEGRRFLDQIDAASEGANPGLARLALKLATGAGKTTVMAMIIAWQTINAVRRPGSRRFTRGFLVVTPGLTIRD</sequence>